<keyword evidence="10" id="KW-0028">Amino-acid biosynthesis</keyword>
<dbReference type="Gene3D" id="3.90.1150.10">
    <property type="entry name" value="Aspartate Aminotransferase, domain 1"/>
    <property type="match status" value="1"/>
</dbReference>
<name>A0A3M0K8D2_HIRRU</name>
<dbReference type="Proteomes" id="UP000269221">
    <property type="component" value="Unassembled WGS sequence"/>
</dbReference>
<dbReference type="InterPro" id="IPR036388">
    <property type="entry name" value="WH-like_DNA-bd_sf"/>
</dbReference>
<dbReference type="FunFam" id="3.90.1150.10:FF:000008">
    <property type="entry name" value="Cystathionine gamma-synthase"/>
    <property type="match status" value="1"/>
</dbReference>
<dbReference type="InterPro" id="IPR015422">
    <property type="entry name" value="PyrdxlP-dep_Trfase_small"/>
</dbReference>
<feature type="compositionally biased region" description="Basic residues" evidence="24">
    <location>
        <begin position="752"/>
        <end position="762"/>
    </location>
</feature>
<dbReference type="GO" id="GO:0046872">
    <property type="term" value="F:metal ion binding"/>
    <property type="evidence" value="ECO:0007669"/>
    <property type="project" value="UniProtKB-KW"/>
</dbReference>
<evidence type="ECO:0000256" key="17">
    <source>
        <dbReference type="ARBA" id="ARBA00047211"/>
    </source>
</evidence>
<dbReference type="Gene3D" id="1.10.555.10">
    <property type="entry name" value="Rho GTPase activation protein"/>
    <property type="match status" value="1"/>
</dbReference>
<comment type="catalytic activity">
    <reaction evidence="13">
        <text>L-homoserine = 2-oxobutanoate + NH4(+)</text>
        <dbReference type="Rhea" id="RHEA:24923"/>
        <dbReference type="ChEBI" id="CHEBI:16763"/>
        <dbReference type="ChEBI" id="CHEBI:28938"/>
        <dbReference type="ChEBI" id="CHEBI:57476"/>
        <dbReference type="EC" id="4.4.1.1"/>
    </reaction>
    <physiologicalReaction direction="left-to-right" evidence="13">
        <dbReference type="Rhea" id="RHEA:24924"/>
    </physiologicalReaction>
</comment>
<evidence type="ECO:0000313" key="26">
    <source>
        <dbReference type="EMBL" id="RMC08811.1"/>
    </source>
</evidence>
<feature type="domain" description="DEP" evidence="25">
    <location>
        <begin position="403"/>
        <end position="487"/>
    </location>
</feature>
<dbReference type="SUPFAM" id="SSF46785">
    <property type="entry name" value="Winged helix' DNA-binding domain"/>
    <property type="match status" value="1"/>
</dbReference>
<evidence type="ECO:0000256" key="13">
    <source>
        <dbReference type="ARBA" id="ARBA00045076"/>
    </source>
</evidence>
<comment type="caution">
    <text evidence="26">The sequence shown here is derived from an EMBL/GenBank/DDBJ whole genome shotgun (WGS) entry which is preliminary data.</text>
</comment>
<dbReference type="GO" id="GO:0047982">
    <property type="term" value="F:homocysteine desulfhydrase activity"/>
    <property type="evidence" value="ECO:0007669"/>
    <property type="project" value="UniProtKB-EC"/>
</dbReference>
<feature type="compositionally biased region" description="Basic and acidic residues" evidence="24">
    <location>
        <begin position="731"/>
        <end position="747"/>
    </location>
</feature>
<evidence type="ECO:0000256" key="1">
    <source>
        <dbReference type="ARBA" id="ARBA00001933"/>
    </source>
</evidence>
<evidence type="ECO:0000256" key="2">
    <source>
        <dbReference type="ARBA" id="ARBA00005038"/>
    </source>
</evidence>
<evidence type="ECO:0000259" key="25">
    <source>
        <dbReference type="SMART" id="SM00049"/>
    </source>
</evidence>
<dbReference type="SUPFAM" id="SSF53383">
    <property type="entry name" value="PLP-dependent transferases"/>
    <property type="match status" value="1"/>
</dbReference>
<dbReference type="CDD" id="cd00614">
    <property type="entry name" value="CGS_like"/>
    <property type="match status" value="1"/>
</dbReference>
<evidence type="ECO:0000256" key="18">
    <source>
        <dbReference type="ARBA" id="ARBA00047376"/>
    </source>
</evidence>
<comment type="catalytic activity">
    <reaction evidence="18">
        <text>L-cysteine + H2O = hydrogen sulfide + pyruvate + NH4(+) + H(+)</text>
        <dbReference type="Rhea" id="RHEA:24931"/>
        <dbReference type="ChEBI" id="CHEBI:15361"/>
        <dbReference type="ChEBI" id="CHEBI:15377"/>
        <dbReference type="ChEBI" id="CHEBI:15378"/>
        <dbReference type="ChEBI" id="CHEBI:28938"/>
        <dbReference type="ChEBI" id="CHEBI:29919"/>
        <dbReference type="ChEBI" id="CHEBI:35235"/>
        <dbReference type="EC" id="4.4.1.1"/>
    </reaction>
    <physiologicalReaction direction="left-to-right" evidence="18">
        <dbReference type="Rhea" id="RHEA:24932"/>
    </physiologicalReaction>
</comment>
<feature type="region of interest" description="Disordered" evidence="24">
    <location>
        <begin position="487"/>
        <end position="508"/>
    </location>
</feature>
<keyword evidence="7 22" id="KW-0479">Metal-binding</keyword>
<dbReference type="FunFam" id="3.40.640.10:FF:000009">
    <property type="entry name" value="Cystathionine gamma-synthase homolog"/>
    <property type="match status" value="1"/>
</dbReference>
<dbReference type="OrthoDB" id="1069523at2759"/>
<comment type="subunit">
    <text evidence="14">Homotetramer. Interacts with CALM in a calcium-dependent manner.</text>
</comment>
<dbReference type="GO" id="GO:0035556">
    <property type="term" value="P:intracellular signal transduction"/>
    <property type="evidence" value="ECO:0007669"/>
    <property type="project" value="InterPro"/>
</dbReference>
<feature type="compositionally biased region" description="Basic and acidic residues" evidence="24">
    <location>
        <begin position="866"/>
        <end position="876"/>
    </location>
</feature>
<dbReference type="GO" id="GO:0016702">
    <property type="term" value="F:oxidoreductase activity, acting on single donors with incorporation of molecular oxygen, incorporation of two atoms of oxygen"/>
    <property type="evidence" value="ECO:0007669"/>
    <property type="project" value="InterPro"/>
</dbReference>
<dbReference type="InterPro" id="IPR000591">
    <property type="entry name" value="DEP_dom"/>
</dbReference>
<comment type="catalytic activity">
    <reaction evidence="19">
        <text>L,L-cystathionine + H2O = 2-oxobutanoate + L-cysteine + NH4(+)</text>
        <dbReference type="Rhea" id="RHEA:14005"/>
        <dbReference type="ChEBI" id="CHEBI:15377"/>
        <dbReference type="ChEBI" id="CHEBI:16763"/>
        <dbReference type="ChEBI" id="CHEBI:28938"/>
        <dbReference type="ChEBI" id="CHEBI:35235"/>
        <dbReference type="ChEBI" id="CHEBI:58161"/>
        <dbReference type="EC" id="4.4.1.1"/>
    </reaction>
    <physiologicalReaction direction="left-to-right" evidence="19">
        <dbReference type="Rhea" id="RHEA:14006"/>
    </physiologicalReaction>
</comment>
<dbReference type="GO" id="GO:0005737">
    <property type="term" value="C:cytoplasm"/>
    <property type="evidence" value="ECO:0007669"/>
    <property type="project" value="TreeGrafter"/>
</dbReference>
<evidence type="ECO:0000256" key="11">
    <source>
        <dbReference type="ARBA" id="ARBA00029853"/>
    </source>
</evidence>
<keyword evidence="9 22" id="KW-0408">Iron</keyword>
<evidence type="ECO:0000256" key="5">
    <source>
        <dbReference type="ARBA" id="ARBA00012085"/>
    </source>
</evidence>
<dbReference type="InterPro" id="IPR054542">
    <property type="entry name" value="Cys_met_metab_PP"/>
</dbReference>
<feature type="region of interest" description="Disordered" evidence="24">
    <location>
        <begin position="731"/>
        <end position="769"/>
    </location>
</feature>
<evidence type="ECO:0000256" key="12">
    <source>
        <dbReference type="ARBA" id="ARBA00031772"/>
    </source>
</evidence>
<feature type="compositionally biased region" description="Pro residues" evidence="24">
    <location>
        <begin position="487"/>
        <end position="496"/>
    </location>
</feature>
<comment type="cofactor">
    <cofactor evidence="1">
        <name>pyridoxal 5'-phosphate</name>
        <dbReference type="ChEBI" id="CHEBI:597326"/>
    </cofactor>
</comment>
<evidence type="ECO:0000256" key="16">
    <source>
        <dbReference type="ARBA" id="ARBA00047199"/>
    </source>
</evidence>
<dbReference type="GO" id="GO:0004123">
    <property type="term" value="F:cystathionine gamma-lyase activity"/>
    <property type="evidence" value="ECO:0007669"/>
    <property type="project" value="TreeGrafter"/>
</dbReference>
<dbReference type="PROSITE" id="PS00868">
    <property type="entry name" value="CYS_MET_METAB_PP"/>
    <property type="match status" value="1"/>
</dbReference>
<feature type="compositionally biased region" description="Low complexity" evidence="24">
    <location>
        <begin position="877"/>
        <end position="889"/>
    </location>
</feature>
<dbReference type="EC" id="4.4.1.1" evidence="5"/>
<feature type="binding site" evidence="22">
    <location>
        <position position="1691"/>
    </location>
    <ligand>
        <name>Fe cation</name>
        <dbReference type="ChEBI" id="CHEBI:24875"/>
        <note>catalytic</note>
    </ligand>
</feature>
<proteinExistence type="inferred from homology"/>
<comment type="cofactor">
    <cofactor evidence="22">
        <name>Fe(2+)</name>
        <dbReference type="ChEBI" id="CHEBI:29033"/>
    </cofactor>
    <text evidence="22">Binds 1 Fe(2+) ion per subunit.</text>
</comment>
<dbReference type="InterPro" id="IPR000277">
    <property type="entry name" value="Cys/Met-Metab_PyrdxlP-dep_enz"/>
</dbReference>
<dbReference type="CDD" id="cd04405">
    <property type="entry name" value="RhoGAP_BRCC3-like"/>
    <property type="match status" value="1"/>
</dbReference>
<dbReference type="Pfam" id="PF01053">
    <property type="entry name" value="Cys_Met_Meta_PP"/>
    <property type="match status" value="1"/>
</dbReference>
<evidence type="ECO:0000256" key="10">
    <source>
        <dbReference type="ARBA" id="ARBA00023192"/>
    </source>
</evidence>
<comment type="similarity">
    <text evidence="4">Belongs to the trans-sulfuration enzymes family.</text>
</comment>
<evidence type="ECO:0000256" key="24">
    <source>
        <dbReference type="SAM" id="MobiDB-lite"/>
    </source>
</evidence>
<comment type="catalytic activity">
    <reaction evidence="21">
        <text>L-homocysteine + H2O = 2-oxobutanoate + hydrogen sulfide + NH4(+) + H(+)</text>
        <dbReference type="Rhea" id="RHEA:14501"/>
        <dbReference type="ChEBI" id="CHEBI:15377"/>
        <dbReference type="ChEBI" id="CHEBI:15378"/>
        <dbReference type="ChEBI" id="CHEBI:16763"/>
        <dbReference type="ChEBI" id="CHEBI:28938"/>
        <dbReference type="ChEBI" id="CHEBI:29919"/>
        <dbReference type="ChEBI" id="CHEBI:58199"/>
        <dbReference type="EC" id="4.4.1.2"/>
    </reaction>
    <physiologicalReaction direction="left-to-right" evidence="21">
        <dbReference type="Rhea" id="RHEA:14502"/>
    </physiologicalReaction>
</comment>
<evidence type="ECO:0000256" key="9">
    <source>
        <dbReference type="ARBA" id="ARBA00023004"/>
    </source>
</evidence>
<dbReference type="STRING" id="333673.A0A3M0K8D2"/>
<dbReference type="Gene3D" id="1.10.10.10">
    <property type="entry name" value="Winged helix-like DNA-binding domain superfamily/Winged helix DNA-binding domain"/>
    <property type="match status" value="1"/>
</dbReference>
<evidence type="ECO:0000256" key="20">
    <source>
        <dbReference type="ARBA" id="ARBA00048625"/>
    </source>
</evidence>
<feature type="binding site" evidence="22">
    <location>
        <position position="1477"/>
    </location>
    <ligand>
        <name>Fe cation</name>
        <dbReference type="ChEBI" id="CHEBI:24875"/>
        <note>catalytic</note>
    </ligand>
</feature>
<reference evidence="26 27" key="1">
    <citation type="submission" date="2018-07" db="EMBL/GenBank/DDBJ databases">
        <title>A high quality draft genome assembly of the barn swallow (H. rustica rustica).</title>
        <authorList>
            <person name="Formenti G."/>
            <person name="Chiara M."/>
            <person name="Poveda L."/>
            <person name="Francoijs K.-J."/>
            <person name="Bonisoli-Alquati A."/>
            <person name="Canova L."/>
            <person name="Gianfranceschi L."/>
            <person name="Horner D.S."/>
            <person name="Saino N."/>
        </authorList>
    </citation>
    <scope>NUCLEOTIDE SEQUENCE [LARGE SCALE GENOMIC DNA]</scope>
    <source>
        <strain evidence="26">Chelidonia</strain>
        <tissue evidence="26">Blood</tissue>
    </source>
</reference>
<dbReference type="GO" id="GO:0030170">
    <property type="term" value="F:pyridoxal phosphate binding"/>
    <property type="evidence" value="ECO:0007669"/>
    <property type="project" value="InterPro"/>
</dbReference>
<evidence type="ECO:0000256" key="7">
    <source>
        <dbReference type="ARBA" id="ARBA00022723"/>
    </source>
</evidence>
<evidence type="ECO:0000256" key="22">
    <source>
        <dbReference type="PIRSR" id="PIRSR604294-1"/>
    </source>
</evidence>
<accession>A0A3M0K8D2</accession>
<dbReference type="InterPro" id="IPR015421">
    <property type="entry name" value="PyrdxlP-dep_Trfase_major"/>
</dbReference>
<keyword evidence="27" id="KW-1185">Reference proteome</keyword>
<feature type="binding site" evidence="22">
    <location>
        <position position="1344"/>
    </location>
    <ligand>
        <name>Fe cation</name>
        <dbReference type="ChEBI" id="CHEBI:24875"/>
        <note>catalytic</note>
    </ligand>
</feature>
<evidence type="ECO:0000256" key="6">
    <source>
        <dbReference type="ARBA" id="ARBA00017343"/>
    </source>
</evidence>
<dbReference type="Pfam" id="PF00610">
    <property type="entry name" value="DEP"/>
    <property type="match status" value="1"/>
</dbReference>
<dbReference type="GO" id="GO:0019343">
    <property type="term" value="P:cysteine biosynthetic process via cystathionine"/>
    <property type="evidence" value="ECO:0007669"/>
    <property type="project" value="TreeGrafter"/>
</dbReference>
<evidence type="ECO:0000256" key="19">
    <source>
        <dbReference type="ARBA" id="ARBA00047477"/>
    </source>
</evidence>
<evidence type="ECO:0000256" key="14">
    <source>
        <dbReference type="ARBA" id="ARBA00046537"/>
    </source>
</evidence>
<evidence type="ECO:0000256" key="8">
    <source>
        <dbReference type="ARBA" id="ARBA00022898"/>
    </source>
</evidence>
<organism evidence="26 27">
    <name type="scientific">Hirundo rustica rustica</name>
    <dbReference type="NCBI Taxonomy" id="333673"/>
    <lineage>
        <taxon>Eukaryota</taxon>
        <taxon>Metazoa</taxon>
        <taxon>Chordata</taxon>
        <taxon>Craniata</taxon>
        <taxon>Vertebrata</taxon>
        <taxon>Euteleostomi</taxon>
        <taxon>Archelosauria</taxon>
        <taxon>Archosauria</taxon>
        <taxon>Dinosauria</taxon>
        <taxon>Saurischia</taxon>
        <taxon>Theropoda</taxon>
        <taxon>Coelurosauria</taxon>
        <taxon>Aves</taxon>
        <taxon>Neognathae</taxon>
        <taxon>Neoaves</taxon>
        <taxon>Telluraves</taxon>
        <taxon>Australaves</taxon>
        <taxon>Passeriformes</taxon>
        <taxon>Sylvioidea</taxon>
        <taxon>Hirundinidae</taxon>
        <taxon>Hirundo</taxon>
    </lineage>
</organism>
<evidence type="ECO:0000256" key="4">
    <source>
        <dbReference type="ARBA" id="ARBA00009077"/>
    </source>
</evidence>
<dbReference type="SMART" id="SM00049">
    <property type="entry name" value="DEP"/>
    <property type="match status" value="1"/>
</dbReference>
<dbReference type="EMBL" id="QRBI01000117">
    <property type="protein sequence ID" value="RMC08811.1"/>
    <property type="molecule type" value="Genomic_DNA"/>
</dbReference>
<evidence type="ECO:0000313" key="27">
    <source>
        <dbReference type="Proteomes" id="UP000269221"/>
    </source>
</evidence>
<feature type="binding site" evidence="22">
    <location>
        <position position="1405"/>
    </location>
    <ligand>
        <name>Fe cation</name>
        <dbReference type="ChEBI" id="CHEBI:24875"/>
        <note>catalytic</note>
    </ligand>
</feature>
<dbReference type="Gene3D" id="3.40.640.10">
    <property type="entry name" value="Type I PLP-dependent aspartate aminotransferase-like (Major domain)"/>
    <property type="match status" value="1"/>
</dbReference>
<keyword evidence="10" id="KW-0198">Cysteine biosynthesis</keyword>
<dbReference type="GO" id="GO:0019346">
    <property type="term" value="P:transsulfuration"/>
    <property type="evidence" value="ECO:0007669"/>
    <property type="project" value="InterPro"/>
</dbReference>
<dbReference type="SUPFAM" id="SSF48350">
    <property type="entry name" value="GTPase activation domain, GAP"/>
    <property type="match status" value="1"/>
</dbReference>
<keyword evidence="8" id="KW-0663">Pyridoxal phosphate</keyword>
<dbReference type="InterPro" id="IPR004294">
    <property type="entry name" value="Carotenoid_Oase"/>
</dbReference>
<dbReference type="InterPro" id="IPR015424">
    <property type="entry name" value="PyrdxlP-dep_Trfase"/>
</dbReference>
<dbReference type="InterPro" id="IPR008936">
    <property type="entry name" value="Rho_GTPase_activation_prot"/>
</dbReference>
<comment type="pathway">
    <text evidence="2">Amino-acid biosynthesis; L-cysteine biosynthesis; L-cysteine from L-homocysteine and L-serine: step 2/2.</text>
</comment>
<protein>
    <recommendedName>
        <fullName evidence="6">Cystathionine gamma-lyase</fullName>
        <ecNumber evidence="5">4.4.1.1</ecNumber>
        <ecNumber evidence="15">4.4.1.2</ecNumber>
    </recommendedName>
    <alternativeName>
        <fullName evidence="17">Cysteine desulfhydrase</fullName>
    </alternativeName>
    <alternativeName>
        <fullName evidence="12">Cysteine-protein sulfhydrase</fullName>
    </alternativeName>
    <alternativeName>
        <fullName evidence="11">Gamma-cystathionase</fullName>
    </alternativeName>
    <alternativeName>
        <fullName evidence="16">Homocysteine desulfhydrase</fullName>
    </alternativeName>
</protein>
<evidence type="ECO:0000256" key="15">
    <source>
        <dbReference type="ARBA" id="ARBA00047175"/>
    </source>
</evidence>
<dbReference type="PANTHER" id="PTHR11808:SF15">
    <property type="entry name" value="CYSTATHIONINE GAMMA-LYASE"/>
    <property type="match status" value="1"/>
</dbReference>
<dbReference type="UniPathway" id="UPA00136">
    <property type="reaction ID" value="UER00202"/>
</dbReference>
<evidence type="ECO:0000256" key="21">
    <source>
        <dbReference type="ARBA" id="ARBA00048780"/>
    </source>
</evidence>
<dbReference type="Pfam" id="PF03055">
    <property type="entry name" value="RPE65"/>
    <property type="match status" value="1"/>
</dbReference>
<comment type="similarity">
    <text evidence="3 23">Belongs to the carotenoid oxygenase family.</text>
</comment>
<sequence length="1697" mass="191097">MAGKGMQGFLPPFKHFATSAIHAGQEPEQWRSGAVVPPISLSTTFKQRAPGEHAGYDYTRSGNPTRDCLEKAVAALDGAKYCLAYSSGLAALLNICHLLKAGDTAICMDDVYGGTNRYFQKVATENNLKVIFVDCTKPECLEAAITPETKLVWLETPTNPTLKVIDIRACADVVHKHPGVLLAVDNSFMSAYFQRPLSLGADICMSSATKYMNGHSDVLMGLVSVNRDDLHERLRFLQNSLGAVPSPFDCFLCNRGLKTLHIRMKLHFQNGLAVAKFLESHPRVEKVIYPGLPSHPQYEVTKKQSTGCPGMVTFYIKGNIKNASAFLKSLKVFALAESLGGYESLAEHPAIMTHASVPEGERKALGITDTLIRLSVGLEDEEDLLADLDQALEAAWNEVTRHFRAGMPVRRHRQRLRSHGSCFTAAEAADWLHRLLRGNSSFGPDVTRQQTVQLLRKFLKNHVIEDVKGRWGTENLEDNGALYRFPPTSPVKPLPSSPRENLENFSGDKGKLFKLPSSSKKALKKQDFLQSLENLPRPKPDVAEGGKEGTLQRREISQEYVQETWRNIIQLHLQTILGLPSLEEVLQPAQIIPEFVTYNLSNTSKHGVVILQDKAEDLPHWVLSAMKCLAYWPRNNDMSQATYSGFERDVFRTVADYFLSLPEPLLTFEYHELFVNILVICGYIQIPDLGSGKRSVQEEKCDPEPSKTPHLNSFKSTECLLLSLLLKEPDKKEKGDASRRFSSEELRAQNQRGKKWQQHKVPRQQGSAGNLIGGSCQNLAGFRNDQEPPGAFRTRCYSLERIGAAASSVCHKGGRAPLRGVGVSSTRRSRERLEEHRVNAGAELGWDSSGQRQSHGLRRAPAPCPRGEEEPWDGSRRSLSLLGRSGSRSCGAISRASAEMAVQPRPQLPWGQGKASSIPKRLSRSSTELSERSVPPSPCVLAGTNLLQPHLERIAVEALQICCLLLPPPKRRKLQLLLRMMARISGNVDMPRLHDAMGTRSLLIQTFSRCVLRCAEEEDLDELLSTRLVSFLMDHQQEIFQVPTFLQVAVWDHLEYMKMAQCKQEEEEICAILPTYSYCKQITPQEFEEQKVSTSQAAVAELLESIIKDKNLSVKDKKKKLKQFQKEYPQIYGSRFPTTESEALLLDNKPTIKQPMLSLRKPKFRSLRVEHPAGGYKKLFETVEELSSPVTAHVTGRIPTWLRGSLLRCGPGLFEVGAEPFYHLFDGQALLHKFDFKEGHVTYHRRFVRTDAYVRAMTEKRIVITEFGTYAYPDPCKNIFSRFFSYFKGVEVTDNALVNVYPVGEDYYACTETNFITRINPDTLETIKQVDLCKYVSVNGATAHPHIENDGTVYNIGNCFGKNFALAYNIIRIPPLQADKEDPMNKSEIVVQFPCSDRFKPSYVHSFGLTPNYIVFVETPVKINLLKFLSSWSLWGANYMDCFESNETMGVWLHVAEKKKGRLLNLKYRTSAFNLFHHINTYEDNGFLIVDLCTWKGFEFVYNYLYLANLRANWDEVKRQAEKAPQPEARRYVLPLSIDKADTGKNLVTLPYTTATATLRSDETIWLEPEVIFSGPRHAFEFPQINYRKYGGKPYTYTYGLGLNHFVPDRLCKLNVKTKETWVWQEPDAYPSEPIFVSHPDALEEDDGVVLSIVISPGAGPKPAYLLILNAKDMSEVARAEVEVNIPVTFHGLFKRA</sequence>
<dbReference type="PANTHER" id="PTHR11808">
    <property type="entry name" value="TRANS-SULFURATION ENZYME FAMILY MEMBER"/>
    <property type="match status" value="1"/>
</dbReference>
<dbReference type="EC" id="4.4.1.2" evidence="15"/>
<comment type="catalytic activity">
    <reaction evidence="20">
        <text>L-selenocystathionine + H2O = L-selenocysteine + 2-oxobutanoate + NH4(+)</text>
        <dbReference type="Rhea" id="RHEA:31151"/>
        <dbReference type="ChEBI" id="CHEBI:15377"/>
        <dbReference type="ChEBI" id="CHEBI:16763"/>
        <dbReference type="ChEBI" id="CHEBI:28938"/>
        <dbReference type="ChEBI" id="CHEBI:57843"/>
        <dbReference type="ChEBI" id="CHEBI:62226"/>
    </reaction>
    <physiologicalReaction direction="left-to-right" evidence="20">
        <dbReference type="Rhea" id="RHEA:31152"/>
    </physiologicalReaction>
</comment>
<dbReference type="InterPro" id="IPR036390">
    <property type="entry name" value="WH_DNA-bd_sf"/>
</dbReference>
<gene>
    <name evidence="26" type="ORF">DUI87_15062</name>
</gene>
<evidence type="ECO:0000256" key="3">
    <source>
        <dbReference type="ARBA" id="ARBA00006787"/>
    </source>
</evidence>
<feature type="region of interest" description="Disordered" evidence="24">
    <location>
        <begin position="811"/>
        <end position="934"/>
    </location>
</feature>
<evidence type="ECO:0000256" key="23">
    <source>
        <dbReference type="RuleBase" id="RU003799"/>
    </source>
</evidence>